<evidence type="ECO:0000259" key="6">
    <source>
        <dbReference type="Pfam" id="PF11710"/>
    </source>
</evidence>
<dbReference type="PANTHER" id="PTHR23112:SF37">
    <property type="entry name" value="G PROTEIN-COUPLED RECEPTOR GPR1"/>
    <property type="match status" value="1"/>
</dbReference>
<dbReference type="GO" id="GO:0007189">
    <property type="term" value="P:adenylate cyclase-activating G protein-coupled receptor signaling pathway"/>
    <property type="evidence" value="ECO:0007669"/>
    <property type="project" value="TreeGrafter"/>
</dbReference>
<keyword evidence="2 5" id="KW-0812">Transmembrane</keyword>
<feature type="domain" description="Glucose receptor Git3-like N-terminal" evidence="6">
    <location>
        <begin position="14"/>
        <end position="202"/>
    </location>
</feature>
<dbReference type="InterPro" id="IPR023041">
    <property type="entry name" value="Glucose_rcpt_Git3-like_N"/>
</dbReference>
<feature type="transmembrane region" description="Helical" evidence="5">
    <location>
        <begin position="47"/>
        <end position="71"/>
    </location>
</feature>
<evidence type="ECO:0000256" key="3">
    <source>
        <dbReference type="ARBA" id="ARBA00022989"/>
    </source>
</evidence>
<reference evidence="8" key="2">
    <citation type="submission" date="2020-10" db="EMBL/GenBank/DDBJ databases">
        <title>High-Quality Genome Resource of Clonostachys rosea strain S41 by Oxford Nanopore Long-Read Sequencing.</title>
        <authorList>
            <person name="Wang H."/>
        </authorList>
    </citation>
    <scope>NUCLEOTIDE SEQUENCE</scope>
    <source>
        <strain evidence="8">S41</strain>
    </source>
</reference>
<dbReference type="EMBL" id="CDPU01000004">
    <property type="protein sequence ID" value="CEO46428.1"/>
    <property type="molecule type" value="Genomic_DNA"/>
</dbReference>
<dbReference type="Gene3D" id="1.20.1070.10">
    <property type="entry name" value="Rhodopsin 7-helix transmembrane proteins"/>
    <property type="match status" value="1"/>
</dbReference>
<evidence type="ECO:0000256" key="1">
    <source>
        <dbReference type="ARBA" id="ARBA00004141"/>
    </source>
</evidence>
<keyword evidence="4 5" id="KW-0472">Membrane</keyword>
<dbReference type="PANTHER" id="PTHR23112">
    <property type="entry name" value="G PROTEIN-COUPLED RECEPTOR 157-RELATED"/>
    <property type="match status" value="1"/>
</dbReference>
<accession>A0A0B7JN84</accession>
<feature type="transmembrane region" description="Helical" evidence="5">
    <location>
        <begin position="128"/>
        <end position="150"/>
    </location>
</feature>
<feature type="transmembrane region" description="Helical" evidence="5">
    <location>
        <begin position="316"/>
        <end position="335"/>
    </location>
</feature>
<evidence type="ECO:0000256" key="4">
    <source>
        <dbReference type="ARBA" id="ARBA00023136"/>
    </source>
</evidence>
<dbReference type="GO" id="GO:0004930">
    <property type="term" value="F:G protein-coupled receptor activity"/>
    <property type="evidence" value="ECO:0007669"/>
    <property type="project" value="TreeGrafter"/>
</dbReference>
<evidence type="ECO:0000313" key="8">
    <source>
        <dbReference type="EMBL" id="KAF9748417.1"/>
    </source>
</evidence>
<gene>
    <name evidence="7" type="ORF">BN869_000002483_1</name>
    <name evidence="8" type="ORF">IM811_017922</name>
</gene>
<feature type="transmembrane region" description="Helical" evidence="5">
    <location>
        <begin position="12"/>
        <end position="35"/>
    </location>
</feature>
<dbReference type="AlphaFoldDB" id="A0A0B7JN84"/>
<feature type="transmembrane region" description="Helical" evidence="5">
    <location>
        <begin position="178"/>
        <end position="197"/>
    </location>
</feature>
<name>A0A0B7JN84_BIOOC</name>
<sequence>MAEADVPVDLVVAIPTFIGSLLSFLASLTVIVLQVANPPRRHFRHSIIINLLASDLINSLNNTISGAIAIGRGKLPSPEISPNASCVANAWIGQLSVQTIDFNILIISITVLLTVFRNNWVNGLSSRARTLICVAAWIPGLITSNIGLALNSYGYVSGNWCWIRPEHLTLRYALGHGWRLAIFVATISIYTYIYIHLQRTYNALRMLLGASSFTERRSQDSDAPTFRSSDTQHILVRHSYTVSYELEGGGIDDDFGDLMSPSDPNGSTHSTLPPPPNLTRMMLMNGYPLAYIMLWIPGIANRLAESLGGSPRWLQALQATTQFIGMANSLTYGISEQMRRNARKRWKDKTTLATY</sequence>
<comment type="subcellular location">
    <subcellularLocation>
        <location evidence="1">Membrane</location>
        <topology evidence="1">Multi-pass membrane protein</topology>
    </subcellularLocation>
</comment>
<proteinExistence type="predicted"/>
<protein>
    <recommendedName>
        <fullName evidence="6">Glucose receptor Git3-like N-terminal domain-containing protein</fullName>
    </recommendedName>
</protein>
<evidence type="ECO:0000256" key="2">
    <source>
        <dbReference type="ARBA" id="ARBA00022692"/>
    </source>
</evidence>
<evidence type="ECO:0000313" key="7">
    <source>
        <dbReference type="EMBL" id="CEO46428.1"/>
    </source>
</evidence>
<reference evidence="7" key="1">
    <citation type="submission" date="2015-01" db="EMBL/GenBank/DDBJ databases">
        <authorList>
            <person name="Durling Mikael"/>
        </authorList>
    </citation>
    <scope>NUCLEOTIDE SEQUENCE</scope>
</reference>
<dbReference type="Pfam" id="PF11710">
    <property type="entry name" value="Git3"/>
    <property type="match status" value="1"/>
</dbReference>
<evidence type="ECO:0000256" key="5">
    <source>
        <dbReference type="SAM" id="Phobius"/>
    </source>
</evidence>
<keyword evidence="3 5" id="KW-1133">Transmembrane helix</keyword>
<feature type="transmembrane region" description="Helical" evidence="5">
    <location>
        <begin position="91"/>
        <end position="116"/>
    </location>
</feature>
<feature type="transmembrane region" description="Helical" evidence="5">
    <location>
        <begin position="286"/>
        <end position="304"/>
    </location>
</feature>
<dbReference type="EMBL" id="JADCTT010000009">
    <property type="protein sequence ID" value="KAF9748417.1"/>
    <property type="molecule type" value="Genomic_DNA"/>
</dbReference>
<dbReference type="GO" id="GO:0005886">
    <property type="term" value="C:plasma membrane"/>
    <property type="evidence" value="ECO:0007669"/>
    <property type="project" value="TreeGrafter"/>
</dbReference>
<organism evidence="7">
    <name type="scientific">Bionectria ochroleuca</name>
    <name type="common">Gliocladium roseum</name>
    <dbReference type="NCBI Taxonomy" id="29856"/>
    <lineage>
        <taxon>Eukaryota</taxon>
        <taxon>Fungi</taxon>
        <taxon>Dikarya</taxon>
        <taxon>Ascomycota</taxon>
        <taxon>Pezizomycotina</taxon>
        <taxon>Sordariomycetes</taxon>
        <taxon>Hypocreomycetidae</taxon>
        <taxon>Hypocreales</taxon>
        <taxon>Bionectriaceae</taxon>
        <taxon>Clonostachys</taxon>
    </lineage>
</organism>
<dbReference type="SUPFAM" id="SSF81321">
    <property type="entry name" value="Family A G protein-coupled receptor-like"/>
    <property type="match status" value="1"/>
</dbReference>
<dbReference type="Proteomes" id="UP000616885">
    <property type="component" value="Unassembled WGS sequence"/>
</dbReference>